<sequence length="209" mass="23943">MRAFNDISESDFCNRLDGKGIAEKRLRLLYKIVRFQVSCEIYKRIDYLRFALSLLDRDNVGAYMCGEHDCSVGDFYEYDPVKNGANIIKHGLSFNEVVSYSEKFGTLSVVCPHPRDGRRTVMFSDLDAGENGKNLSFPVKKVSGVIYTMSIGTMVSGRFRFISARRLSRKNYRKDMKQAFKGILDDNPSEKDKFVGDCEAIIKEHLFVR</sequence>
<accession>A0A140FWN8</accession>
<dbReference type="RefSeq" id="WP_049587040.1">
    <property type="nucleotide sequence ID" value="NC_002947.4"/>
</dbReference>
<dbReference type="OrthoDB" id="9814045at2"/>
<dbReference type="InterPro" id="IPR038573">
    <property type="entry name" value="BrnT_sf"/>
</dbReference>
<gene>
    <name evidence="1" type="ordered locus">PP_5686</name>
</gene>
<dbReference type="AlphaFoldDB" id="A0A140FWN8"/>
<dbReference type="KEGG" id="ppu:PP_5686"/>
<dbReference type="Proteomes" id="UP000000556">
    <property type="component" value="Chromosome"/>
</dbReference>
<evidence type="ECO:0000313" key="1">
    <source>
        <dbReference type="EMBL" id="AMM03021.1"/>
    </source>
</evidence>
<reference evidence="1 2" key="1">
    <citation type="journal article" date="2002" name="Environ. Microbiol.">
        <title>Complete genome sequence and comparative analysis of the metabolically versatile Pseudomonas putida KT2440.</title>
        <authorList>
            <person name="Nelson K.E."/>
            <person name="Weinel C."/>
            <person name="Paulsen I.T."/>
            <person name="Dodson R.J."/>
            <person name="Hilbert H."/>
            <person name="Martins dos Santos V.A."/>
            <person name="Fouts D.E."/>
            <person name="Gill S.R."/>
            <person name="Pop M."/>
            <person name="Holmes M."/>
            <person name="Brinkac L."/>
            <person name="Beanan M."/>
            <person name="DeBoy R.T."/>
            <person name="Daugherty S."/>
            <person name="Kolonay J."/>
            <person name="Madupu R."/>
            <person name="Nelson W."/>
            <person name="White O."/>
            <person name="Peterson J."/>
            <person name="Khouri H."/>
            <person name="Hance I."/>
            <person name="Chris Lee P."/>
            <person name="Holtzapple E."/>
            <person name="Scanlan D."/>
            <person name="Tran K."/>
            <person name="Moazzez A."/>
            <person name="Utterback T."/>
            <person name="Rizzo M."/>
            <person name="Lee K."/>
            <person name="Kosack D."/>
            <person name="Moestl D."/>
            <person name="Wedler H."/>
            <person name="Lauber J."/>
            <person name="Stjepandic D."/>
            <person name="Hoheisel J."/>
            <person name="Straetz M."/>
            <person name="Heim S."/>
            <person name="Kiewitz C."/>
            <person name="Eisen J.A."/>
            <person name="Timmis K.N."/>
            <person name="Dusterhoft A."/>
            <person name="Tummler B."/>
            <person name="Fraser C.M."/>
        </authorList>
    </citation>
    <scope>NUCLEOTIDE SEQUENCE [LARGE SCALE GENOMIC DNA]</scope>
    <source>
        <strain evidence="2">ATCC 47054 / DSM 6125 / CFBP 8728 / NCIMB 11950 / KT2440</strain>
    </source>
</reference>
<organism evidence="1 2">
    <name type="scientific">Pseudomonas putida (strain ATCC 47054 / DSM 6125 / CFBP 8728 / NCIMB 11950 / KT2440)</name>
    <dbReference type="NCBI Taxonomy" id="160488"/>
    <lineage>
        <taxon>Bacteria</taxon>
        <taxon>Pseudomonadati</taxon>
        <taxon>Pseudomonadota</taxon>
        <taxon>Gammaproteobacteria</taxon>
        <taxon>Pseudomonadales</taxon>
        <taxon>Pseudomonadaceae</taxon>
        <taxon>Pseudomonas</taxon>
    </lineage>
</organism>
<dbReference type="EMBL" id="AE015451">
    <property type="protein sequence ID" value="AMM03021.1"/>
    <property type="molecule type" value="Genomic_DNA"/>
</dbReference>
<evidence type="ECO:0000313" key="2">
    <source>
        <dbReference type="Proteomes" id="UP000000556"/>
    </source>
</evidence>
<dbReference type="BioCyc" id="PPUT160488:G1G01-4738-MONOMER"/>
<keyword evidence="2" id="KW-1185">Reference proteome</keyword>
<name>A0A140FWN8_PSEPK</name>
<reference evidence="1 2" key="2">
    <citation type="journal article" date="2016" name="Environ. Microbiol.">
        <title>The revisited genome of Pseudomonas putida KT2440 enlightens its value as a robust metabolic chassis.</title>
        <authorList>
            <person name="Belda E."/>
            <person name="van Heck R.G."/>
            <person name="Lopez-Sanchez M.J."/>
            <person name="Cruveiller S."/>
            <person name="Barbe V."/>
            <person name="Fraser C."/>
            <person name="Klenk H.P."/>
            <person name="Petersen J."/>
            <person name="Morgat A."/>
            <person name="Nikel P.I."/>
            <person name="Vallenet D."/>
            <person name="Rouy Z."/>
            <person name="Sekowska A."/>
            <person name="Martins Dos Santos V.A."/>
            <person name="de Lorenzo V."/>
            <person name="Danchin A."/>
            <person name="Medigue C."/>
        </authorList>
    </citation>
    <scope>NUCLEOTIDE SEQUENCE [LARGE SCALE GENOMIC DNA]</scope>
    <source>
        <strain evidence="2">ATCC 47054 / DSM 6125 / CFBP 8728 / NCIMB 11950 / KT2440</strain>
    </source>
</reference>
<protein>
    <submittedName>
        <fullName evidence="1">Uncharacterized protein</fullName>
    </submittedName>
</protein>
<dbReference type="Gene3D" id="3.10.450.530">
    <property type="entry name" value="Ribonuclease toxin, BrnT, of type II toxin-antitoxin system"/>
    <property type="match status" value="1"/>
</dbReference>
<proteinExistence type="predicted"/>